<evidence type="ECO:0000313" key="9">
    <source>
        <dbReference type="EMBL" id="WRP18989.1"/>
    </source>
</evidence>
<dbReference type="CDD" id="cd06579">
    <property type="entry name" value="TM_PBP1_transp_AraH_like"/>
    <property type="match status" value="1"/>
</dbReference>
<name>A0ABZ1C264_9FIRM</name>
<feature type="transmembrane region" description="Helical" evidence="8">
    <location>
        <begin position="220"/>
        <end position="241"/>
    </location>
</feature>
<dbReference type="Pfam" id="PF02653">
    <property type="entry name" value="BPD_transp_2"/>
    <property type="match status" value="1"/>
</dbReference>
<feature type="transmembrane region" description="Helical" evidence="8">
    <location>
        <begin position="91"/>
        <end position="118"/>
    </location>
</feature>
<organism evidence="9 10">
    <name type="scientific">Carboxydichorda subterranea</name>
    <dbReference type="NCBI Taxonomy" id="3109565"/>
    <lineage>
        <taxon>Bacteria</taxon>
        <taxon>Bacillati</taxon>
        <taxon>Bacillota</taxon>
        <taxon>Limnochordia</taxon>
        <taxon>Limnochordales</taxon>
        <taxon>Geochordaceae</taxon>
        <taxon>Carboxydichorda</taxon>
    </lineage>
</organism>
<dbReference type="PANTHER" id="PTHR32196:SF21">
    <property type="entry name" value="ABC TRANSPORTER PERMEASE PROTEIN YPHD-RELATED"/>
    <property type="match status" value="1"/>
</dbReference>
<accession>A0ABZ1C264</accession>
<dbReference type="InterPro" id="IPR001851">
    <property type="entry name" value="ABC_transp_permease"/>
</dbReference>
<keyword evidence="10" id="KW-1185">Reference proteome</keyword>
<evidence type="ECO:0000256" key="3">
    <source>
        <dbReference type="ARBA" id="ARBA00022475"/>
    </source>
</evidence>
<feature type="transmembrane region" description="Helical" evidence="8">
    <location>
        <begin position="130"/>
        <end position="149"/>
    </location>
</feature>
<comment type="subcellular location">
    <subcellularLocation>
        <location evidence="1">Cell membrane</location>
        <topology evidence="1">Multi-pass membrane protein</topology>
    </subcellularLocation>
</comment>
<feature type="transmembrane region" description="Helical" evidence="8">
    <location>
        <begin position="40"/>
        <end position="58"/>
    </location>
</feature>
<dbReference type="RefSeq" id="WP_324718259.1">
    <property type="nucleotide sequence ID" value="NZ_CP141615.1"/>
</dbReference>
<evidence type="ECO:0000256" key="7">
    <source>
        <dbReference type="ARBA" id="ARBA00023136"/>
    </source>
</evidence>
<keyword evidence="3" id="KW-1003">Cell membrane</keyword>
<protein>
    <submittedName>
        <fullName evidence="9">ABC transporter permease</fullName>
    </submittedName>
</protein>
<sequence length="337" mass="35770">MPRGFFRKTEFVVALTIGALCLVIGTVNPIFFTVGNLFDLVRNSIVPGIFALGVLIVIASGGIDVSFTAVAAFSMFVTAKVLVPYHFEGTILLPFAISATIGLVLGLLNAVFISFFKLDTLIVTLGTQSMYRGFMLAFIGAMEITNLPPAMIRFSRFFLVEVTQNRATYGLHFGIVILVVAAILVSLLLRKTMLGRGIYALGGDRTAAERAGFNIRALQFFIYGFVGFLAGVGGIIHSSLVRTARPFDLVGTELNVIAAVVLGGARITGGHGSVVGTLLGVTLVVIINNSLILLGISSFWQQVVLGALILLGTGIPTLQARFRARRASVLVAEEGAG</sequence>
<feature type="transmembrane region" description="Helical" evidence="8">
    <location>
        <begin position="169"/>
        <end position="189"/>
    </location>
</feature>
<feature type="transmembrane region" description="Helical" evidence="8">
    <location>
        <begin position="65"/>
        <end position="85"/>
    </location>
</feature>
<evidence type="ECO:0000256" key="4">
    <source>
        <dbReference type="ARBA" id="ARBA00022519"/>
    </source>
</evidence>
<gene>
    <name evidence="9" type="ORF">U7230_14595</name>
</gene>
<dbReference type="PANTHER" id="PTHR32196">
    <property type="entry name" value="ABC TRANSPORTER PERMEASE PROTEIN YPHD-RELATED-RELATED"/>
    <property type="match status" value="1"/>
</dbReference>
<feature type="transmembrane region" description="Helical" evidence="8">
    <location>
        <begin position="247"/>
        <end position="267"/>
    </location>
</feature>
<evidence type="ECO:0000256" key="2">
    <source>
        <dbReference type="ARBA" id="ARBA00022448"/>
    </source>
</evidence>
<evidence type="ECO:0000256" key="1">
    <source>
        <dbReference type="ARBA" id="ARBA00004651"/>
    </source>
</evidence>
<keyword evidence="7 8" id="KW-0472">Membrane</keyword>
<keyword evidence="4" id="KW-0997">Cell inner membrane</keyword>
<feature type="transmembrane region" description="Helical" evidence="8">
    <location>
        <begin position="299"/>
        <end position="318"/>
    </location>
</feature>
<dbReference type="EMBL" id="CP141615">
    <property type="protein sequence ID" value="WRP18989.1"/>
    <property type="molecule type" value="Genomic_DNA"/>
</dbReference>
<keyword evidence="6 8" id="KW-1133">Transmembrane helix</keyword>
<reference evidence="9 10" key="1">
    <citation type="journal article" date="2024" name="Front. Microbiol.">
        <title>Novel thermophilic genera Geochorda gen. nov. and Carboxydochorda gen. nov. from the deep terrestrial subsurface reveal the ecophysiological diversity in the class Limnochordia.</title>
        <authorList>
            <person name="Karnachuk O.V."/>
            <person name="Lukina A.P."/>
            <person name="Avakyan M.R."/>
            <person name="Kadnikov V.V."/>
            <person name="Begmatov S."/>
            <person name="Beletsky A.V."/>
            <person name="Vlasova K.G."/>
            <person name="Novikov A.A."/>
            <person name="Shcherbakova V.A."/>
            <person name="Mardanov A.V."/>
            <person name="Ravin N.V."/>
        </authorList>
    </citation>
    <scope>NUCLEOTIDE SEQUENCE [LARGE SCALE GENOMIC DNA]</scope>
    <source>
        <strain evidence="9 10">L945</strain>
    </source>
</reference>
<evidence type="ECO:0000256" key="8">
    <source>
        <dbReference type="SAM" id="Phobius"/>
    </source>
</evidence>
<evidence type="ECO:0000256" key="6">
    <source>
        <dbReference type="ARBA" id="ARBA00022989"/>
    </source>
</evidence>
<dbReference type="Proteomes" id="UP001332192">
    <property type="component" value="Chromosome"/>
</dbReference>
<proteinExistence type="predicted"/>
<keyword evidence="2" id="KW-0813">Transport</keyword>
<evidence type="ECO:0000313" key="10">
    <source>
        <dbReference type="Proteomes" id="UP001332192"/>
    </source>
</evidence>
<evidence type="ECO:0000256" key="5">
    <source>
        <dbReference type="ARBA" id="ARBA00022692"/>
    </source>
</evidence>
<keyword evidence="5 8" id="KW-0812">Transmembrane</keyword>
<feature type="transmembrane region" description="Helical" evidence="8">
    <location>
        <begin position="274"/>
        <end position="293"/>
    </location>
</feature>
<feature type="transmembrane region" description="Helical" evidence="8">
    <location>
        <begin position="12"/>
        <end position="34"/>
    </location>
</feature>